<organism evidence="1 2">
    <name type="scientific">Catenovulum sediminis</name>
    <dbReference type="NCBI Taxonomy" id="1740262"/>
    <lineage>
        <taxon>Bacteria</taxon>
        <taxon>Pseudomonadati</taxon>
        <taxon>Pseudomonadota</taxon>
        <taxon>Gammaproteobacteria</taxon>
        <taxon>Alteromonadales</taxon>
        <taxon>Alteromonadaceae</taxon>
        <taxon>Catenovulum</taxon>
    </lineage>
</organism>
<dbReference type="SUPFAM" id="SSF48613">
    <property type="entry name" value="Heme oxygenase-like"/>
    <property type="match status" value="1"/>
</dbReference>
<comment type="caution">
    <text evidence="1">The sequence shown here is derived from an EMBL/GenBank/DDBJ whole genome shotgun (WGS) entry which is preliminary data.</text>
</comment>
<proteinExistence type="predicted"/>
<reference evidence="1 2" key="1">
    <citation type="submission" date="2024-06" db="EMBL/GenBank/DDBJ databases">
        <authorList>
            <person name="Chen R.Y."/>
        </authorList>
    </citation>
    <scope>NUCLEOTIDE SEQUENCE [LARGE SCALE GENOMIC DNA]</scope>
    <source>
        <strain evidence="1 2">D2</strain>
    </source>
</reference>
<dbReference type="Proteomes" id="UP001467690">
    <property type="component" value="Unassembled WGS sequence"/>
</dbReference>
<evidence type="ECO:0000313" key="2">
    <source>
        <dbReference type="Proteomes" id="UP001467690"/>
    </source>
</evidence>
<gene>
    <name evidence="1" type="ORF">ABS311_19540</name>
</gene>
<dbReference type="RefSeq" id="WP_185976675.1">
    <property type="nucleotide sequence ID" value="NZ_CP041660.1"/>
</dbReference>
<sequence length="210" mass="24312">MNNILKNLVPLSQQLKCDTSCYHARLDQVTVLQNLLSADLTPLQYETTILYFYHCLKAWVAVFKQAERQLNIPAFARIECHLAALETEVSQFNYQLKPAILIPLPEIKSIEHYLGYSYVLTGSQMGARFIIRKLQKSPLKSRYRFNYYQTQSAQAAECWLTWKSSLDQFSKNSAINQQAVINAALACFNQLINWFECRHKVCKVSIYNTE</sequence>
<dbReference type="Pfam" id="PF01126">
    <property type="entry name" value="Heme_oxygenase"/>
    <property type="match status" value="1"/>
</dbReference>
<dbReference type="Gene3D" id="1.20.910.10">
    <property type="entry name" value="Heme oxygenase-like"/>
    <property type="match status" value="1"/>
</dbReference>
<dbReference type="InterPro" id="IPR016084">
    <property type="entry name" value="Haem_Oase-like_multi-hlx"/>
</dbReference>
<dbReference type="EMBL" id="JBELOE010000281">
    <property type="protein sequence ID" value="MER2494074.1"/>
    <property type="molecule type" value="Genomic_DNA"/>
</dbReference>
<protein>
    <submittedName>
        <fullName evidence="1">Biliverdin-producing heme oxygenase</fullName>
    </submittedName>
</protein>
<keyword evidence="2" id="KW-1185">Reference proteome</keyword>
<evidence type="ECO:0000313" key="1">
    <source>
        <dbReference type="EMBL" id="MER2494074.1"/>
    </source>
</evidence>
<name>A0ABV1RMA1_9ALTE</name>
<dbReference type="CDD" id="cd19166">
    <property type="entry name" value="HemeO-bac"/>
    <property type="match status" value="1"/>
</dbReference>
<accession>A0ABV1RMA1</accession>
<dbReference type="InterPro" id="IPR016053">
    <property type="entry name" value="Haem_Oase-like"/>
</dbReference>